<gene>
    <name evidence="1" type="ORF">CVV65_10245</name>
</gene>
<dbReference type="OrthoDB" id="2379614at2"/>
<keyword evidence="2" id="KW-1185">Reference proteome</keyword>
<protein>
    <recommendedName>
        <fullName evidence="3">Tetratricopeptide repeat protein</fullName>
    </recommendedName>
</protein>
<dbReference type="KEGG" id="kyr:CVV65_10245"/>
<accession>A0A2K8N9G7</accession>
<evidence type="ECO:0008006" key="3">
    <source>
        <dbReference type="Google" id="ProtNLM"/>
    </source>
</evidence>
<dbReference type="Proteomes" id="UP000231932">
    <property type="component" value="Chromosome"/>
</dbReference>
<reference evidence="2" key="1">
    <citation type="submission" date="2017-11" db="EMBL/GenBank/DDBJ databases">
        <title>Complete Genome Sequence of Kyrpidia sp. Strain EA-1, a thermophilic, hydrogen-oxidizing Bacterium, isolated from the Azores.</title>
        <authorList>
            <person name="Reiner J.E."/>
            <person name="Lapp C.J."/>
            <person name="Bunk B."/>
            <person name="Gescher J."/>
        </authorList>
    </citation>
    <scope>NUCLEOTIDE SEQUENCE [LARGE SCALE GENOMIC DNA]</scope>
    <source>
        <strain evidence="2">EA-1</strain>
    </source>
</reference>
<dbReference type="EMBL" id="CP024955">
    <property type="protein sequence ID" value="ATY85260.1"/>
    <property type="molecule type" value="Genomic_DNA"/>
</dbReference>
<evidence type="ECO:0000313" key="2">
    <source>
        <dbReference type="Proteomes" id="UP000231932"/>
    </source>
</evidence>
<evidence type="ECO:0000313" key="1">
    <source>
        <dbReference type="EMBL" id="ATY85260.1"/>
    </source>
</evidence>
<dbReference type="RefSeq" id="WP_100668048.1">
    <property type="nucleotide sequence ID" value="NZ_CP024955.1"/>
</dbReference>
<name>A0A2K8N9G7_9BACL</name>
<dbReference type="AlphaFoldDB" id="A0A2K8N9G7"/>
<proteinExistence type="predicted"/>
<organism evidence="1 2">
    <name type="scientific">Kyrpidia spormannii</name>
    <dbReference type="NCBI Taxonomy" id="2055160"/>
    <lineage>
        <taxon>Bacteria</taxon>
        <taxon>Bacillati</taxon>
        <taxon>Bacillota</taxon>
        <taxon>Bacilli</taxon>
        <taxon>Bacillales</taxon>
        <taxon>Alicyclobacillaceae</taxon>
        <taxon>Kyrpidia</taxon>
    </lineage>
</organism>
<sequence length="396" mass="44902">MKVVAFGSETLSHFPYRDLLEVLPAECRYYVGAGSDSGGSGLEENADVEDVVRDISIEECRRLPADETTAIVTEPLWVSAFGGWRPERTVAVMAHISFSTAAQRRLANLVAAAADAVFVRSETQYLQWCFQRPTVFFWDPYRCRQEAVHWVSRVIGALENPEELGGLEREQWHSRLKEYQGFVGREEIAEKALYFSAAYRYLLEDPAAREDLLASFERAVASGRADCLVTHYRFLSAILVKQGRLEEAVQAYGVTALDQAAKWEYERLLTWLEDGRQALVRARLFLLNDDLRSAREVLSETDGEEAGRLRLEIALRTGYPDQAFREVALADCKTHSVHRSVEILEGFFYWLQGDRPGAIHHFLRAAAEDPNALGYILEMDEAESLLEQIRRGERAS</sequence>